<dbReference type="eggNOG" id="COG0318">
    <property type="taxonomic scope" value="Bacteria"/>
</dbReference>
<dbReference type="PROSITE" id="PS00455">
    <property type="entry name" value="AMP_BINDING"/>
    <property type="match status" value="1"/>
</dbReference>
<dbReference type="InterPro" id="IPR042099">
    <property type="entry name" value="ANL_N_sf"/>
</dbReference>
<dbReference type="SUPFAM" id="SSF56801">
    <property type="entry name" value="Acetyl-CoA synthetase-like"/>
    <property type="match status" value="1"/>
</dbReference>
<dbReference type="PANTHER" id="PTHR43201">
    <property type="entry name" value="ACYL-COA SYNTHETASE"/>
    <property type="match status" value="1"/>
</dbReference>
<evidence type="ECO:0000256" key="1">
    <source>
        <dbReference type="ARBA" id="ARBA00006432"/>
    </source>
</evidence>
<dbReference type="Pfam" id="PF13193">
    <property type="entry name" value="AMP-binding_C"/>
    <property type="match status" value="1"/>
</dbReference>
<dbReference type="GO" id="GO:0006631">
    <property type="term" value="P:fatty acid metabolic process"/>
    <property type="evidence" value="ECO:0007669"/>
    <property type="project" value="TreeGrafter"/>
</dbReference>
<evidence type="ECO:0000259" key="3">
    <source>
        <dbReference type="Pfam" id="PF00501"/>
    </source>
</evidence>
<dbReference type="GO" id="GO:0031956">
    <property type="term" value="F:medium-chain fatty acid-CoA ligase activity"/>
    <property type="evidence" value="ECO:0007669"/>
    <property type="project" value="TreeGrafter"/>
</dbReference>
<dbReference type="Gene3D" id="3.40.50.12780">
    <property type="entry name" value="N-terminal domain of ligase-like"/>
    <property type="match status" value="1"/>
</dbReference>
<proteinExistence type="inferred from homology"/>
<accession>C6XPJ9</accession>
<organism evidence="5 6">
    <name type="scientific">Hirschia baltica (strain ATCC 49814 / DSM 5838 / IFAM 1418)</name>
    <dbReference type="NCBI Taxonomy" id="582402"/>
    <lineage>
        <taxon>Bacteria</taxon>
        <taxon>Pseudomonadati</taxon>
        <taxon>Pseudomonadota</taxon>
        <taxon>Alphaproteobacteria</taxon>
        <taxon>Hyphomonadales</taxon>
        <taxon>Hyphomonadaceae</taxon>
        <taxon>Hirschia</taxon>
    </lineage>
</organism>
<dbReference type="HOGENOM" id="CLU_000022_59_0_5"/>
<evidence type="ECO:0000259" key="4">
    <source>
        <dbReference type="Pfam" id="PF13193"/>
    </source>
</evidence>
<dbReference type="InterPro" id="IPR000873">
    <property type="entry name" value="AMP-dep_synth/lig_dom"/>
</dbReference>
<sequence length="526" mass="58223">MKFQEHNDILNPFLGWDVRSLLERQAKIHADKTFLVWEPFEGVSEEWSYSRFVERIGRFAAGLYDKGIVKGDKVIIHMDNCPEQLIAWLGCAWLGAVAVTTNAKSSCDELTYFCEKSRARAAVTQIEYVDLLSQSFPGAEWIAVVGAENEKLSDIQRVDSVAFEDICGDIVGLPAHVPDCFAPFGVQFTSGTTSRPKGVVWTHANALWGGKMSALHEGLTEDDTFLVFMPLFHTNAQVYSVLSSLWVGATVVLQPRFSASRFWSVALKHRCTWASMVPFIVQALLKQEVPEEHWFRFWGNAICDIPTDAHFGVRTIGWWGMTETVTHGIVGSVHFFDRPMSMGRPSPGYGVGVFDDSGMPVSAGGTGNLVVRGVRGVSLFLEYLDDEEATAASFDEHGWFVTGDRVTVSGDGWLIFADRAKDMLKVGGENVAASEVEHVIASLPGVLEVAVVARPDPMLDEVPVAFIRIFENSNVEGAALRELVFSICREKLSDFKVPQDIIFVDDFPRSTLNKIAKAELRKMAAN</sequence>
<evidence type="ECO:0000256" key="2">
    <source>
        <dbReference type="ARBA" id="ARBA00022598"/>
    </source>
</evidence>
<keyword evidence="2 5" id="KW-0436">Ligase</keyword>
<dbReference type="PANTHER" id="PTHR43201:SF5">
    <property type="entry name" value="MEDIUM-CHAIN ACYL-COA LIGASE ACSF2, MITOCHONDRIAL"/>
    <property type="match status" value="1"/>
</dbReference>
<evidence type="ECO:0000313" key="5">
    <source>
        <dbReference type="EMBL" id="ACT60264.1"/>
    </source>
</evidence>
<dbReference type="STRING" id="582402.Hbal_2589"/>
<dbReference type="EMBL" id="CP001678">
    <property type="protein sequence ID" value="ACT60264.1"/>
    <property type="molecule type" value="Genomic_DNA"/>
</dbReference>
<protein>
    <submittedName>
        <fullName evidence="5">AMP-dependent synthetase and ligase</fullName>
    </submittedName>
</protein>
<comment type="similarity">
    <text evidence="1">Belongs to the ATP-dependent AMP-binding enzyme family.</text>
</comment>
<dbReference type="Proteomes" id="UP000002745">
    <property type="component" value="Chromosome"/>
</dbReference>
<dbReference type="InterPro" id="IPR045851">
    <property type="entry name" value="AMP-bd_C_sf"/>
</dbReference>
<name>C6XPJ9_HIRBI</name>
<evidence type="ECO:0000313" key="6">
    <source>
        <dbReference type="Proteomes" id="UP000002745"/>
    </source>
</evidence>
<dbReference type="AlphaFoldDB" id="C6XPJ9"/>
<dbReference type="InterPro" id="IPR020845">
    <property type="entry name" value="AMP-binding_CS"/>
</dbReference>
<feature type="domain" description="AMP-dependent synthetase/ligase" evidence="3">
    <location>
        <begin position="22"/>
        <end position="379"/>
    </location>
</feature>
<keyword evidence="6" id="KW-1185">Reference proteome</keyword>
<dbReference type="Pfam" id="PF00501">
    <property type="entry name" value="AMP-binding"/>
    <property type="match status" value="1"/>
</dbReference>
<feature type="domain" description="AMP-binding enzyme C-terminal" evidence="4">
    <location>
        <begin position="435"/>
        <end position="511"/>
    </location>
</feature>
<dbReference type="Gene3D" id="3.30.300.30">
    <property type="match status" value="1"/>
</dbReference>
<reference evidence="6" key="1">
    <citation type="journal article" date="2011" name="J. Bacteriol.">
        <title>Genome sequences of eight morphologically diverse alphaproteobacteria.</title>
        <authorList>
            <consortium name="US DOE Joint Genome Institute"/>
            <person name="Brown P.J."/>
            <person name="Kysela D.T."/>
            <person name="Buechlein A."/>
            <person name="Hemmerich C."/>
            <person name="Brun Y.V."/>
        </authorList>
    </citation>
    <scope>NUCLEOTIDE SEQUENCE [LARGE SCALE GENOMIC DNA]</scope>
    <source>
        <strain evidence="6">ATCC 49814 / DSM 5838 / IFAM 1418</strain>
    </source>
</reference>
<dbReference type="InterPro" id="IPR025110">
    <property type="entry name" value="AMP-bd_C"/>
</dbReference>
<gene>
    <name evidence="5" type="ordered locus">Hbal_2589</name>
</gene>
<dbReference type="RefSeq" id="WP_015828414.1">
    <property type="nucleotide sequence ID" value="NC_012982.1"/>
</dbReference>
<dbReference type="KEGG" id="hba:Hbal_2589"/>
<dbReference type="OrthoDB" id="7315605at2"/>